<dbReference type="InterPro" id="IPR011055">
    <property type="entry name" value="Dup_hybrid_motif"/>
</dbReference>
<name>A0A1G2CUH0_9BACT</name>
<dbReference type="Gene3D" id="3.10.350.10">
    <property type="entry name" value="LysM domain"/>
    <property type="match status" value="2"/>
</dbReference>
<feature type="domain" description="LysM" evidence="1">
    <location>
        <begin position="121"/>
        <end position="165"/>
    </location>
</feature>
<dbReference type="PANTHER" id="PTHR21666:SF270">
    <property type="entry name" value="MUREIN HYDROLASE ACTIVATOR ENVC"/>
    <property type="match status" value="1"/>
</dbReference>
<feature type="domain" description="LysM" evidence="1">
    <location>
        <begin position="72"/>
        <end position="115"/>
    </location>
</feature>
<dbReference type="STRING" id="1798657.A2648_01125"/>
<sequence>MASFIEGLLGRKTIKDEKNSQNIPLLKANLGSDQGSRGGGDINIVDGSAIMADTGPLGTSLDLTENQTDEISIYVVRKGDSISQIAKMFGVSANTIIWANSIEGGIIGEGQKLIILPVSGIQYTIKAGDTIKKITDKYKADAGEIMKFNGISLDTKLVVGEIIIIPDAEGAVVKQSINLSTRPTSRVRGTGGPSYDGYYIRPINGGYRSQGLHGYNGVDLANLPGTPVVASAAGDVIISRQGGWNGGYGNYIVIQHDNGTQTLYAHLKSNVASVGWHVAQGQVIAYLGNTGQSTGPHVHFEVRGAQNPY</sequence>
<evidence type="ECO:0000313" key="3">
    <source>
        <dbReference type="Proteomes" id="UP000178841"/>
    </source>
</evidence>
<accession>A0A1G2CUH0</accession>
<dbReference type="InterPro" id="IPR050570">
    <property type="entry name" value="Cell_wall_metabolism_enzyme"/>
</dbReference>
<dbReference type="SUPFAM" id="SSF51261">
    <property type="entry name" value="Duplicated hybrid motif"/>
    <property type="match status" value="1"/>
</dbReference>
<dbReference type="CDD" id="cd00118">
    <property type="entry name" value="LysM"/>
    <property type="match status" value="2"/>
</dbReference>
<dbReference type="Gene3D" id="2.70.70.10">
    <property type="entry name" value="Glucose Permease (Domain IIA)"/>
    <property type="match status" value="1"/>
</dbReference>
<dbReference type="Pfam" id="PF01476">
    <property type="entry name" value="LysM"/>
    <property type="match status" value="2"/>
</dbReference>
<evidence type="ECO:0000313" key="2">
    <source>
        <dbReference type="EMBL" id="OGZ04331.1"/>
    </source>
</evidence>
<comment type="caution">
    <text evidence="2">The sequence shown here is derived from an EMBL/GenBank/DDBJ whole genome shotgun (WGS) entry which is preliminary data.</text>
</comment>
<dbReference type="InterPro" id="IPR018392">
    <property type="entry name" value="LysM"/>
</dbReference>
<dbReference type="GO" id="GO:0004222">
    <property type="term" value="F:metalloendopeptidase activity"/>
    <property type="evidence" value="ECO:0007669"/>
    <property type="project" value="TreeGrafter"/>
</dbReference>
<dbReference type="PANTHER" id="PTHR21666">
    <property type="entry name" value="PEPTIDASE-RELATED"/>
    <property type="match status" value="1"/>
</dbReference>
<organism evidence="2 3">
    <name type="scientific">Candidatus Lloydbacteria bacterium RIFCSPHIGHO2_01_FULL_41_20</name>
    <dbReference type="NCBI Taxonomy" id="1798657"/>
    <lineage>
        <taxon>Bacteria</taxon>
        <taxon>Candidatus Lloydiibacteriota</taxon>
    </lineage>
</organism>
<reference evidence="2 3" key="1">
    <citation type="journal article" date="2016" name="Nat. Commun.">
        <title>Thousands of microbial genomes shed light on interconnected biogeochemical processes in an aquifer system.</title>
        <authorList>
            <person name="Anantharaman K."/>
            <person name="Brown C.T."/>
            <person name="Hug L.A."/>
            <person name="Sharon I."/>
            <person name="Castelle C.J."/>
            <person name="Probst A.J."/>
            <person name="Thomas B.C."/>
            <person name="Singh A."/>
            <person name="Wilkins M.J."/>
            <person name="Karaoz U."/>
            <person name="Brodie E.L."/>
            <person name="Williams K.H."/>
            <person name="Hubbard S.S."/>
            <person name="Banfield J.F."/>
        </authorList>
    </citation>
    <scope>NUCLEOTIDE SEQUENCE [LARGE SCALE GENOMIC DNA]</scope>
</reference>
<proteinExistence type="predicted"/>
<dbReference type="Proteomes" id="UP000178841">
    <property type="component" value="Unassembled WGS sequence"/>
</dbReference>
<dbReference type="InterPro" id="IPR016047">
    <property type="entry name" value="M23ase_b-sheet_dom"/>
</dbReference>
<protein>
    <recommendedName>
        <fullName evidence="1">LysM domain-containing protein</fullName>
    </recommendedName>
</protein>
<dbReference type="EMBL" id="MHLH01000008">
    <property type="protein sequence ID" value="OGZ04331.1"/>
    <property type="molecule type" value="Genomic_DNA"/>
</dbReference>
<dbReference type="CDD" id="cd12797">
    <property type="entry name" value="M23_peptidase"/>
    <property type="match status" value="1"/>
</dbReference>
<dbReference type="Pfam" id="PF01551">
    <property type="entry name" value="Peptidase_M23"/>
    <property type="match status" value="1"/>
</dbReference>
<dbReference type="PROSITE" id="PS51782">
    <property type="entry name" value="LYSM"/>
    <property type="match status" value="2"/>
</dbReference>
<dbReference type="SMART" id="SM00257">
    <property type="entry name" value="LysM"/>
    <property type="match status" value="2"/>
</dbReference>
<dbReference type="AlphaFoldDB" id="A0A1G2CUH0"/>
<evidence type="ECO:0000259" key="1">
    <source>
        <dbReference type="PROSITE" id="PS51782"/>
    </source>
</evidence>
<dbReference type="InterPro" id="IPR036779">
    <property type="entry name" value="LysM_dom_sf"/>
</dbReference>
<gene>
    <name evidence="2" type="ORF">A2648_01125</name>
</gene>